<comment type="caution">
    <text evidence="8">The sequence shown here is derived from an EMBL/GenBank/DDBJ whole genome shotgun (WGS) entry which is preliminary data.</text>
</comment>
<reference evidence="9" key="1">
    <citation type="journal article" date="2019" name="Int. J. Syst. Evol. Microbiol.">
        <title>The Global Catalogue of Microorganisms (GCM) 10K type strain sequencing project: providing services to taxonomists for standard genome sequencing and annotation.</title>
        <authorList>
            <consortium name="The Broad Institute Genomics Platform"/>
            <consortium name="The Broad Institute Genome Sequencing Center for Infectious Disease"/>
            <person name="Wu L."/>
            <person name="Ma J."/>
        </authorList>
    </citation>
    <scope>NUCLEOTIDE SEQUENCE [LARGE SCALE GENOMIC DNA]</scope>
    <source>
        <strain evidence="9">CGMCC 1.3601</strain>
    </source>
</reference>
<evidence type="ECO:0000256" key="5">
    <source>
        <dbReference type="ARBA" id="ARBA00022989"/>
    </source>
</evidence>
<keyword evidence="4 7" id="KW-0812">Transmembrane</keyword>
<dbReference type="InterPro" id="IPR018383">
    <property type="entry name" value="UPF0324_pro"/>
</dbReference>
<evidence type="ECO:0000313" key="9">
    <source>
        <dbReference type="Proteomes" id="UP000658754"/>
    </source>
</evidence>
<comment type="similarity">
    <text evidence="2">Belongs to the UPF0324 family.</text>
</comment>
<feature type="transmembrane region" description="Helical" evidence="7">
    <location>
        <begin position="221"/>
        <end position="246"/>
    </location>
</feature>
<feature type="transmembrane region" description="Helical" evidence="7">
    <location>
        <begin position="44"/>
        <end position="67"/>
    </location>
</feature>
<evidence type="ECO:0000256" key="7">
    <source>
        <dbReference type="SAM" id="Phobius"/>
    </source>
</evidence>
<dbReference type="Proteomes" id="UP000658754">
    <property type="component" value="Unassembled WGS sequence"/>
</dbReference>
<feature type="transmembrane region" description="Helical" evidence="7">
    <location>
        <begin position="169"/>
        <end position="187"/>
    </location>
</feature>
<comment type="subcellular location">
    <subcellularLocation>
        <location evidence="1">Cell membrane</location>
        <topology evidence="1">Multi-pass membrane protein</topology>
    </subcellularLocation>
</comment>
<feature type="transmembrane region" description="Helical" evidence="7">
    <location>
        <begin position="21"/>
        <end position="38"/>
    </location>
</feature>
<proteinExistence type="inferred from homology"/>
<feature type="transmembrane region" description="Helical" evidence="7">
    <location>
        <begin position="327"/>
        <end position="350"/>
    </location>
</feature>
<dbReference type="Pfam" id="PF03601">
    <property type="entry name" value="Cons_hypoth698"/>
    <property type="match status" value="1"/>
</dbReference>
<feature type="transmembrane region" description="Helical" evidence="7">
    <location>
        <begin position="88"/>
        <end position="117"/>
    </location>
</feature>
<keyword evidence="9" id="KW-1185">Reference proteome</keyword>
<evidence type="ECO:0000256" key="1">
    <source>
        <dbReference type="ARBA" id="ARBA00004651"/>
    </source>
</evidence>
<evidence type="ECO:0000256" key="2">
    <source>
        <dbReference type="ARBA" id="ARBA00007977"/>
    </source>
</evidence>
<feature type="transmembrane region" description="Helical" evidence="7">
    <location>
        <begin position="295"/>
        <end position="315"/>
    </location>
</feature>
<feature type="transmembrane region" description="Helical" evidence="7">
    <location>
        <begin position="267"/>
        <end position="289"/>
    </location>
</feature>
<evidence type="ECO:0000256" key="4">
    <source>
        <dbReference type="ARBA" id="ARBA00022692"/>
    </source>
</evidence>
<organism evidence="8 9">
    <name type="scientific">Pseudarthrobacter scleromae</name>
    <dbReference type="NCBI Taxonomy" id="158897"/>
    <lineage>
        <taxon>Bacteria</taxon>
        <taxon>Bacillati</taxon>
        <taxon>Actinomycetota</taxon>
        <taxon>Actinomycetes</taxon>
        <taxon>Micrococcales</taxon>
        <taxon>Micrococcaceae</taxon>
        <taxon>Pseudarthrobacter</taxon>
    </lineage>
</organism>
<name>A0ABQ2CGY5_9MICC</name>
<dbReference type="RefSeq" id="WP_377089418.1">
    <property type="nucleotide sequence ID" value="NZ_BMKV01000003.1"/>
</dbReference>
<protein>
    <submittedName>
        <fullName evidence="8">Membrane protein</fullName>
    </submittedName>
</protein>
<dbReference type="EMBL" id="BMKV01000003">
    <property type="protein sequence ID" value="GGI82508.1"/>
    <property type="molecule type" value="Genomic_DNA"/>
</dbReference>
<sequence>MPVRRSFRKPGPDLPGRPGRLLPGLATAAVALAAAFLVHRLVPALPAMTLAVVLGVLAANLPASGVWTAGRARPGLDFAGKHLMRGGIVLLGLKVSIMDVLGLGWLALVLIVAVVAASFGGTYLISRLFRLPPVTSLLVATGFSICGASAIGAMAAVRRIRHVDTVLPVALVTLCGTLAIGVLPLLAHPLQLSAPVFGAWTGASVHDVGQVVATAQTAGTAALGIAVVVKLTRVLLLAPVAALAGAHHRFAPRAENPADRDNAKLPPVVPLFVLGFVAMVGLRSTGWVAEGWLEAGAALQDILLGAALFGLGSAVRIRTLLHTGGRALLAALASWFLIAVLGLTAALLIAG</sequence>
<dbReference type="PANTHER" id="PTHR30106:SF2">
    <property type="entry name" value="UPF0324 INNER MEMBRANE PROTEIN YEIH"/>
    <property type="match status" value="1"/>
</dbReference>
<accession>A0ABQ2CGY5</accession>
<evidence type="ECO:0000313" key="8">
    <source>
        <dbReference type="EMBL" id="GGI82508.1"/>
    </source>
</evidence>
<dbReference type="PANTHER" id="PTHR30106">
    <property type="entry name" value="INNER MEMBRANE PROTEIN YEIH-RELATED"/>
    <property type="match status" value="1"/>
</dbReference>
<gene>
    <name evidence="8" type="ORF">GCM10007175_19850</name>
</gene>
<evidence type="ECO:0000256" key="6">
    <source>
        <dbReference type="ARBA" id="ARBA00023136"/>
    </source>
</evidence>
<feature type="transmembrane region" description="Helical" evidence="7">
    <location>
        <begin position="137"/>
        <end position="157"/>
    </location>
</feature>
<keyword evidence="5 7" id="KW-1133">Transmembrane helix</keyword>
<evidence type="ECO:0000256" key="3">
    <source>
        <dbReference type="ARBA" id="ARBA00022475"/>
    </source>
</evidence>
<keyword evidence="3" id="KW-1003">Cell membrane</keyword>
<keyword evidence="6 7" id="KW-0472">Membrane</keyword>